<sequence length="886" mass="101274">MLKWAVYAKKNQDVKSDVDEEDYNAPYNTQARRSLDAQSIKKSKKPSRYQRRSLGPSAVRRNVKNIDKENLNYIGNTPNYYKEGFVKKTEILALKDVSNITPTNGTPVKNFDRRRYYPNGSKEDIPPDLPRTPPTYSRRVREAKKRKLEMSQEGFKRDSPQYKSERRIKPIDRSMLSSGLTHSSSEPSLNELSDRLSLTSTRFSYAGNKLPKNMGPISTTKAASEGIAEIEYDKDLVINCIEKPIVNSNVIEKTTLPIFGHHIFTDNPLYFNKNDGFSNRIPLKRTRKKSNEFESSFKSPSVDKRDTHTLLRDACSPVSVTPLSMKLAALRFSALSTHSKSQRVPFINEVTEYFPKIENQFPIALKDEESVTEMEYKFILGKDSLNNNTESTVSTTQMGDVTLERMIEDIIKSTKIIKSKRRILNKDIQVSIEEEIPPLDCVKDLFVNPQAENKANLIKEAKYVNLSRENSISPKSTPTKKIMPVHRVNEKLLKNLPIGCFLLDDGDGYNEREVCTPENAIESKFRVRSKELVNRTLARSQSMNAASITKGNLDRATSESTPDLSEESSKLRLKRQRCIRRKKSTVSNDSQWRGKESRSVLTHMDIPSPALDLHNVSLASFDCESFDREKSIRSYVSHSSLMPFVERKTSQEMFGLTLENGIPSPITPVPNLKRSSNVLSDVRAHKTSKLDDINNDACTPVIEYKSSRRCLTYSPEEASINSSDERRRSVASNVMENSENRFSAPKGTIDLEIITRNEVIDVHVIRCRDLQRICGRTDDINAYAKVVIGGATESQCLPSQRSIFQRTSVLYGKREPEFQRHLKLPLPTAVYDNQMLHVSVWHRDKKYRFPKKRSWLEGFIHKKLEATRLWHMRRMIDSPQAPAVED</sequence>
<reference evidence="1 2" key="1">
    <citation type="journal article" date="2022" name="Genome Biol. Evol.">
        <title>The Spruce Budworm Genome: Reconstructing the Evolutionary History of Antifreeze Proteins.</title>
        <authorList>
            <person name="Beliveau C."/>
            <person name="Gagne P."/>
            <person name="Picq S."/>
            <person name="Vernygora O."/>
            <person name="Keeling C.I."/>
            <person name="Pinkney K."/>
            <person name="Doucet D."/>
            <person name="Wen F."/>
            <person name="Johnston J.S."/>
            <person name="Maaroufi H."/>
            <person name="Boyle B."/>
            <person name="Laroche J."/>
            <person name="Dewar K."/>
            <person name="Juretic N."/>
            <person name="Blackburn G."/>
            <person name="Nisole A."/>
            <person name="Brunet B."/>
            <person name="Brandao M."/>
            <person name="Lumley L."/>
            <person name="Duan J."/>
            <person name="Quan G."/>
            <person name="Lucarotti C.J."/>
            <person name="Roe A.D."/>
            <person name="Sperling F.A.H."/>
            <person name="Levesque R.C."/>
            <person name="Cusson M."/>
        </authorList>
    </citation>
    <scope>NUCLEOTIDE SEQUENCE [LARGE SCALE GENOMIC DNA]</scope>
    <source>
        <strain evidence="1">Glfc:IPQL:Cfum</strain>
    </source>
</reference>
<name>A0ACC0JZV4_CHOFU</name>
<accession>A0ACC0JZV4</accession>
<keyword evidence="2" id="KW-1185">Reference proteome</keyword>
<evidence type="ECO:0000313" key="1">
    <source>
        <dbReference type="EMBL" id="KAI8429488.1"/>
    </source>
</evidence>
<proteinExistence type="predicted"/>
<organism evidence="1 2">
    <name type="scientific">Choristoneura fumiferana</name>
    <name type="common">Spruce budworm moth</name>
    <name type="synonym">Archips fumiferana</name>
    <dbReference type="NCBI Taxonomy" id="7141"/>
    <lineage>
        <taxon>Eukaryota</taxon>
        <taxon>Metazoa</taxon>
        <taxon>Ecdysozoa</taxon>
        <taxon>Arthropoda</taxon>
        <taxon>Hexapoda</taxon>
        <taxon>Insecta</taxon>
        <taxon>Pterygota</taxon>
        <taxon>Neoptera</taxon>
        <taxon>Endopterygota</taxon>
        <taxon>Lepidoptera</taxon>
        <taxon>Glossata</taxon>
        <taxon>Ditrysia</taxon>
        <taxon>Tortricoidea</taxon>
        <taxon>Tortricidae</taxon>
        <taxon>Tortricinae</taxon>
        <taxon>Choristoneura</taxon>
    </lineage>
</organism>
<protein>
    <submittedName>
        <fullName evidence="1">Uncharacterized protein</fullName>
    </submittedName>
</protein>
<evidence type="ECO:0000313" key="2">
    <source>
        <dbReference type="Proteomes" id="UP001064048"/>
    </source>
</evidence>
<comment type="caution">
    <text evidence="1">The sequence shown here is derived from an EMBL/GenBank/DDBJ whole genome shotgun (WGS) entry which is preliminary data.</text>
</comment>
<gene>
    <name evidence="1" type="ORF">MSG28_000123</name>
</gene>
<dbReference type="EMBL" id="CM046131">
    <property type="protein sequence ID" value="KAI8429488.1"/>
    <property type="molecule type" value="Genomic_DNA"/>
</dbReference>
<dbReference type="Proteomes" id="UP001064048">
    <property type="component" value="Chromosome Z"/>
</dbReference>